<dbReference type="InterPro" id="IPR052025">
    <property type="entry name" value="Xyloglucanase_GH74"/>
</dbReference>
<name>A0A897N192_9EURY</name>
<evidence type="ECO:0000313" key="2">
    <source>
        <dbReference type="Proteomes" id="UP000663586"/>
    </source>
</evidence>
<dbReference type="AlphaFoldDB" id="A0A897N192"/>
<dbReference type="SUPFAM" id="SSF110296">
    <property type="entry name" value="Oligoxyloglucan reducing end-specific cellobiohydrolase"/>
    <property type="match status" value="1"/>
</dbReference>
<dbReference type="InterPro" id="IPR015943">
    <property type="entry name" value="WD40/YVTN_repeat-like_dom_sf"/>
</dbReference>
<dbReference type="Proteomes" id="UP000663586">
    <property type="component" value="Chromosome"/>
</dbReference>
<accession>A0A897N192</accession>
<dbReference type="RefSeq" id="WP_238478122.1">
    <property type="nucleotide sequence ID" value="NZ_CP064786.1"/>
</dbReference>
<dbReference type="KEGG" id="hara:AArcS_2907"/>
<dbReference type="EMBL" id="CP064786">
    <property type="protein sequence ID" value="QSG04096.1"/>
    <property type="molecule type" value="Genomic_DNA"/>
</dbReference>
<dbReference type="GeneID" id="70686284"/>
<dbReference type="Gene3D" id="2.130.10.10">
    <property type="entry name" value="YVTN repeat-like/Quinoprotein amine dehydrogenase"/>
    <property type="match status" value="1"/>
</dbReference>
<protein>
    <submittedName>
        <fullName evidence="1">BNR repeat-containing protein</fullName>
    </submittedName>
</protein>
<sequence>MRVYAGMRDRLFSIRTDEPRATTHLFGHAIECVAANDERVFCGTFESGLFRRDGDGSWDRVGVETLPDSVTAVELSSHNPDELWVGTEPSRVFHSVDAGESWEQLTGLAELPSAEHWSFPPRPETHHVRWIEQDPNDASRLYVGVEAGALVISPDSGESWIDRPDGSRLDNHQLATHVGASGRVYSAAGDGYAESDDWGTHWTHPQDGLAHRYVWSVAAAPRDPDTVLVSAASGARAAHRTPESYVYRRRGDGEWSRLGEAVDVGSGLPTGEGVYRYVLASGVRRGEFYALSNTGLFQSTDAGVTWNRVDVEWPDPCTEMTARGLAVVVK</sequence>
<dbReference type="PANTHER" id="PTHR43739">
    <property type="entry name" value="XYLOGLUCANASE (EUROFUNG)"/>
    <property type="match status" value="1"/>
</dbReference>
<evidence type="ECO:0000313" key="1">
    <source>
        <dbReference type="EMBL" id="QSG04096.1"/>
    </source>
</evidence>
<reference evidence="1" key="1">
    <citation type="submission" date="2020-11" db="EMBL/GenBank/DDBJ databases">
        <title>Carbohydrate-dependent, anaerobic sulfur respiration: A novel catabolism in halophilic archaea.</title>
        <authorList>
            <person name="Sorokin D.Y."/>
            <person name="Messina E."/>
            <person name="Smedile F."/>
            <person name="La Cono V."/>
            <person name="Hallsworth J.E."/>
            <person name="Yakimov M.M."/>
        </authorList>
    </citation>
    <scope>NUCLEOTIDE SEQUENCE</scope>
    <source>
        <strain evidence="1">AArc-S</strain>
    </source>
</reference>
<dbReference type="PANTHER" id="PTHR43739:SF5">
    <property type="entry name" value="EXO-ALPHA-SIALIDASE"/>
    <property type="match status" value="1"/>
</dbReference>
<proteinExistence type="predicted"/>
<organism evidence="1 2">
    <name type="scientific">Natranaeroarchaeum sulfidigenes</name>
    <dbReference type="NCBI Taxonomy" id="2784880"/>
    <lineage>
        <taxon>Archaea</taxon>
        <taxon>Methanobacteriati</taxon>
        <taxon>Methanobacteriota</taxon>
        <taxon>Stenosarchaea group</taxon>
        <taxon>Halobacteria</taxon>
        <taxon>Halobacteriales</taxon>
        <taxon>Natronoarchaeaceae</taxon>
        <taxon>Natranaeroarchaeum</taxon>
    </lineage>
</organism>
<dbReference type="GO" id="GO:0010411">
    <property type="term" value="P:xyloglucan metabolic process"/>
    <property type="evidence" value="ECO:0007669"/>
    <property type="project" value="TreeGrafter"/>
</dbReference>
<gene>
    <name evidence="1" type="ORF">AArcS_2907</name>
</gene>
<keyword evidence="2" id="KW-1185">Reference proteome</keyword>